<dbReference type="Gene3D" id="3.30.559.10">
    <property type="entry name" value="Chloramphenicol acetyltransferase-like domain"/>
    <property type="match status" value="6"/>
</dbReference>
<dbReference type="Gene3D" id="2.30.38.10">
    <property type="entry name" value="Luciferase, Domain 3"/>
    <property type="match status" value="3"/>
</dbReference>
<dbReference type="InterPro" id="IPR036736">
    <property type="entry name" value="ACP-like_sf"/>
</dbReference>
<comment type="cofactor">
    <cofactor evidence="1">
        <name>pantetheine 4'-phosphate</name>
        <dbReference type="ChEBI" id="CHEBI:47942"/>
    </cofactor>
</comment>
<evidence type="ECO:0000256" key="1">
    <source>
        <dbReference type="ARBA" id="ARBA00001957"/>
    </source>
</evidence>
<proteinExistence type="predicted"/>
<dbReference type="Gene3D" id="1.10.1200.10">
    <property type="entry name" value="ACP-like"/>
    <property type="match status" value="3"/>
</dbReference>
<dbReference type="CDD" id="cd19543">
    <property type="entry name" value="DCL_NRPS"/>
    <property type="match status" value="1"/>
</dbReference>
<dbReference type="EMBL" id="JAFFZE010000018">
    <property type="protein sequence ID" value="MCT2586397.1"/>
    <property type="molecule type" value="Genomic_DNA"/>
</dbReference>
<accession>A0ABT2JEU1</accession>
<dbReference type="Pfam" id="PF00501">
    <property type="entry name" value="AMP-binding"/>
    <property type="match status" value="4"/>
</dbReference>
<evidence type="ECO:0000313" key="6">
    <source>
        <dbReference type="Proteomes" id="UP001156441"/>
    </source>
</evidence>
<dbReference type="Pfam" id="PF00550">
    <property type="entry name" value="PP-binding"/>
    <property type="match status" value="4"/>
</dbReference>
<dbReference type="Pfam" id="PF00668">
    <property type="entry name" value="Condensation"/>
    <property type="match status" value="6"/>
</dbReference>
<dbReference type="PROSITE" id="PS50075">
    <property type="entry name" value="CARRIER"/>
    <property type="match status" value="4"/>
</dbReference>
<dbReference type="PANTHER" id="PTHR45527:SF1">
    <property type="entry name" value="FATTY ACID SYNTHASE"/>
    <property type="match status" value="1"/>
</dbReference>
<dbReference type="InterPro" id="IPR023213">
    <property type="entry name" value="CAT-like_dom_sf"/>
</dbReference>
<dbReference type="PROSITE" id="PS00012">
    <property type="entry name" value="PHOSPHOPANTETHEINE"/>
    <property type="match status" value="3"/>
</dbReference>
<evidence type="ECO:0000256" key="3">
    <source>
        <dbReference type="ARBA" id="ARBA00022553"/>
    </source>
</evidence>
<feature type="domain" description="Carrier" evidence="4">
    <location>
        <begin position="4383"/>
        <end position="4458"/>
    </location>
</feature>
<dbReference type="Pfam" id="PF13193">
    <property type="entry name" value="AMP-binding_C"/>
    <property type="match status" value="4"/>
</dbReference>
<dbReference type="Gene3D" id="3.40.50.980">
    <property type="match status" value="6"/>
</dbReference>
<dbReference type="RefSeq" id="WP_260194216.1">
    <property type="nucleotide sequence ID" value="NZ_JAFFZE010000018.1"/>
</dbReference>
<reference evidence="5 6" key="1">
    <citation type="submission" date="2021-02" db="EMBL/GenBank/DDBJ databases">
        <title>Actinophytocola xerophila sp. nov., isolated from soil of cotton cropping field.</title>
        <authorList>
            <person name="Huang R."/>
            <person name="Chen X."/>
            <person name="Ge X."/>
            <person name="Liu W."/>
        </authorList>
    </citation>
    <scope>NUCLEOTIDE SEQUENCE [LARGE SCALE GENOMIC DNA]</scope>
    <source>
        <strain evidence="5 6">S1-96</strain>
    </source>
</reference>
<comment type="caution">
    <text evidence="5">The sequence shown here is derived from an EMBL/GenBank/DDBJ whole genome shotgun (WGS) entry which is preliminary data.</text>
</comment>
<feature type="domain" description="Carrier" evidence="4">
    <location>
        <begin position="1911"/>
        <end position="1985"/>
    </location>
</feature>
<dbReference type="Gene3D" id="3.30.559.30">
    <property type="entry name" value="Nonribosomal peptide synthetase, condensation domain"/>
    <property type="match status" value="6"/>
</dbReference>
<dbReference type="SUPFAM" id="SSF52777">
    <property type="entry name" value="CoA-dependent acyltransferases"/>
    <property type="match status" value="12"/>
</dbReference>
<dbReference type="NCBIfam" id="NF003417">
    <property type="entry name" value="PRK04813.1"/>
    <property type="match status" value="4"/>
</dbReference>
<dbReference type="PROSITE" id="PS00455">
    <property type="entry name" value="AMP_BINDING"/>
    <property type="match status" value="4"/>
</dbReference>
<dbReference type="InterPro" id="IPR045851">
    <property type="entry name" value="AMP-bd_C_sf"/>
</dbReference>
<dbReference type="SUPFAM" id="SSF56801">
    <property type="entry name" value="Acetyl-CoA synthetase-like"/>
    <property type="match status" value="4"/>
</dbReference>
<feature type="domain" description="Carrier" evidence="4">
    <location>
        <begin position="3356"/>
        <end position="3431"/>
    </location>
</feature>
<sequence length="4841" mass="518965">MGLPLTGAQAGVWYAQQLEPDTTAFNIAVYLELRGPVDLDRLLDSVVRTLREAECLHVRFEVRDGAPVQVTAPANVSVEVLDQPSEADALAWIAQDRARPMDLASGPLYRHVLIRLPGERVWWHQRYHHIVIDGVGIMLLCRRAAALYASDGAGSPDWTLSRLVDGETEYRASAAHDADRTYWLARFADAPAPSRLLPRAAAPTRRIERRRVLLDAARTARLREFAARAGVRPSRVLVAAVAGYVHRATGDDDVVLGLPVTGRVGAAAFGVPGMASNVLPLRVRVDAAAPLSALLASVAGEVADVVAHNRFRAEELARELGAGEEVGGLVGPTVNVIGYTGELAFGDTATMLHDVWPGPVGDLAVNVIDQPGGESLLDLDADAAVCGQAELAAHEHGLLAVLDALVSTPDVPLRTVELVPSDERSRILALGDDPVDADEVTWPAAFERHVLATPDAVALVCEDSVLTYAELDAAANRVARLLVEHGVGPEDVVAVALPRAPVLVVALLATMKAGAAYLPLDLDHPAERLAYMVSDAGARVILTNSDLAGAVPGRAVLLYTVDSSPCPRVDISTPLDAAAYVIYTSGSTGRPKGVVVTHDGIGSLVATAVRRLGVSAESRVAQFASVGFDVAVWDLCMALGTGARVVLVPEERRVAGPELTGYLAEHGATHMILPPSLVAALPPECRLPEGAVLVVGTESVPAELVARWAPTQRVVVAYGLTEATVNSTLWLAEPGWSGPVPIGGPDPNTRLYVLDGALRPVGVGVVGELYVGGRGLARGYRGRPGLTAGRFVADPFGPAGARMYRTGDRVRWRADGNLEFLGRSDAQVQIRGHRVEPGEVASVLLRHPDVRQAAVLARTDQRGRPRLVAYVVGGEPRDVRGYAAERLPEYLVPSAVVTVDGRLPLTPNGKLDARALPDPDWAGLAGDAAPSTETERVLAGVFAEVLELPSVGVRDSFFELGGDSIVAIQLVTRARAAGLRVTPRAVFRLRTVAALAEVAEPVAVAAPADDHEAGVLPATPLQEGFFFHAQDADDVYLAQQTIELVGEVDPAALRRAVQGVVDRHAPLRASFGQRDDGRVEQVIAERVTVPWRETTGDPVLVAAEERAAGTDLSQAPLLRATLVVGTGRSRLVLTMHHIAADGWSGAILLRELLALYAPHGDPPALPPVTPYRRYHEWLAGLDRDAARAAWRAELSGLDGPTLLPGTRPAGRHEPGRVDIELPAELTARLAGRARAHDLTVNTLVQGAWGLLLGRLTGRADVVFGTTVSGRSSDVDGVESMVGLFANTLPVRMRWAPGQPVAEVLAALQGAQADLSDHHYLGLGELQRIAGLPELFDTLVVFENFPAGGRLSDPAGTIEVGEVTDVGEGHYPLALVVFPGESLRVRFEYDAARLDDARVRRIAEWLTHLLSTVAAEPRRPVAHLDLAVTEPLAGPELAVPPVTVAELVAERAARTPDAIAVVGDERLTYRELLDWAGAVAHRLEAGPGVVVAVAVPRSVELVVALLGVLRAGAVYLPVDVDYPAERRSLMLADSGAAAVLTAEDVRAARGGPAGGTPVSPEHVAYLIYTSGSTGRPKGVPVPHRAIVNQLTWLRREFPLGADDRVLHQISASFDPALLEILWPLTSGASVVLAERDAHRDPARLAATIREHGVTTLLTVSAMLPALLEAGVDPARLRVFGGGDALPAAVADRWGGPLSNVYGPTEAAVQVSWWRHDGTASGGTVPIGLPVANTRLYVLDHYLRPTPPGEPGELYVAGAQLALGYHDRPGLTASRFVADPFGAPGERMYRTGDLVRLDGGALVYLGRADRQVKIRGNRVELGEVEAALASAPGVTGAAALARTDGPGGARLVGYVTPATADTAAVLAWLAERLPAPLVPDTLVALDAMPVTPSGKLDRNALPAPSVPRPPVRDAGGERERVLCDVFAEVLKVDRVGPDEDFFALGGDSILSISVSTRARAAGIELSPRDVFTHRTPAALAALSPAPAPIADEDGVGDIPPLPVVHHLRERGGPIGRFTLPMLVRTPAGATVEGITRTLRAVLDRHDGLRQRLVRVTPELWSLESLPDAEITPRRVPATADLAAEADAAADRLDPEAGVVLQAVWFDAGTEPGRLLLVAHHLVVDGVSWRILFGDLAAAWAGEELAPVGTSLRRFARDLVAQAHAPHRLAELPHWTETLAPGADLVPDTRPGVVRDSRSRVVELSVADTEALLREPTELLITALRVAVTRWGSDRDLLVDVERHGREGDHDLSRTVGWFTSVQPVRLASTPDLGAQRRLVRRALRAAPDHGLGHGLLRHLNAQTAPLLAGASRAQVLVNYFGRFPAAEDQDWAPAPEGLAIAPDGDLGMSHLLELNALCAQTPDGPRLRAAWTWDGGRLDDADVHAIVDHWLAALDELGSLVPLDRDTVERVRALAGQPVEDIWPLSPLQEGLLFHASYDTAELDVYTAQGALDLDHRLDVDALRAAAAALVARNPSLRAGFTSDGVPVPVQFVAAAPEVPVEVVDLTGEPDQATRAEEVAAADRARRFDLAAPPLFRMTVIRLDGGDRLLTTHHLILWDGWSQSHFLDQLLSLYDRGGDPTGLPEPGSYRDYLVWLSTQDTDAARAAWRAPLAGLAEPTLVGRADLAMRPVIPRRQLAELDAGRLRDAARHAGVTLNALLNAAWALVLAGTTGRGDVVFGSTVAGRPPEVPDVDSAIGLFLNTVPVRVTLDPHETVAGLVRRVHDQRTALMPHEYLGLGELQQLAGHPVLFDTLYVLQNFVDADAFTALRDRHGITAMTGVDATHYPLTLVVTPGQTLTVKLEYRPDVFDDDTAAGYLTRFTALLDRLVEDQAARVGELDLLLPAEKALLAAEWEANRHPVPETTVAEMLAAQAARTPDEVALVFGDVRLTYAELDSRINRLARLLLTRGAAPETVVALALPRSIEMVVALFAVLRTGAAYLPLDLDHPVERLRLMVDDTAPVCLLSMSTVDPALSGDAVRLDEVDLESLPGGEITERFSLDHPAYVIYTSGSTGRPKGVVTPYRGLTNMQLNHRAEIFGPTVAAAGRRLRIAHTVSFAFDMSWEELLWLVEGHEVHVCDEELRRDATALVDYCAEHRIDVVNVTPTYAQLLFEEGLLEGHVPPLVLLGGEAVPEAVWRRLRDTRGTHGYNLYGPTEYTINTLGASTEDSDSPTVGRPIWNTRGYVLDARLRPVPPGAPGELYIAGIGLARGYHDRPGLTAGRFVADPFGTPGDRMYRTGDLVRRRPDGNLDFLGRTDDQVKIRGYRVELGEVEAVLAAHPEVTQAAVVAVDAGASKRLVAYVVPGGDGLREYLRERLPDYMVPAAVVPVDHLPLTVNGKLDVRALPAPSLDPARGRAASTRTEEVLCWLFAEVLGVPAVGVDDGFFELGGHSLLATRLVSRARSALDVDLAIRDLFEAPTVAELAARVDAAGAASRPPLVPVERPAEVPLSHAQQRLWVIQQLEGGGAAYNFPLVFRLRGRLDLDAWRAALADVVARHEALRTVFVDRDGTPYQRVLADPAVPVEVVADLDVQAEVERPFDLATELPLRVTVGRVSEVEHVVVVLLHHITTDEWSDRPFLRDLAAAYRTRLTGAAPDWAPLPVQYADYTLWQRRLLGDLAGQQLDHWQRVLDGAPRELDLPTDRPRPARPSFRGAEELVTLPPEVSEGLRDLSAETGASMFMLLHAGVAALLHRVGAGADLPLGAPIAGRVDGALDELVGFFVNTLVLRTPVSGAESFAELVATVKDVDLAAFSHADVPFEAVVERLNPERSLSRNPLFQVMVGYHNVGSEWLELPGLTAEPVAFDSHTAKFDLVFSFAEHTASGRVECRLEYATDLFDASTVAALGSRLVTLLAAVVADPAAPLSAVDLRTAAERHDVVVGFNDTDRVVPELTMPELFARRVAAKPDAEGVVDGSLSWTYAELDARSNRIASLLLRHGIGPEDVVGVAVPRSAELVAAVLAVVKLGAAYLPLDLSHPADRIAYQLEDAGARLVLATEPVTGKIPETGVPRILLDTVPLDELEPSTPENGPFGLYSAAYVIYTSGSTGRPKGVVVPHDGIASLAATAVDRMRLREDSRVLQYASIGFDVAVFELTMALCVGGTLVLAPEEVRTAGRALSEFLERQRITHLILPPSLVSALPADCTLPAGATILVGTETVPPDLIGRWAGRLNVLAAYGLTEATVNSTLWQADPGWAGQVPIGVPDPNTRVYVLDETLRPVPPGVIGELYVAGRGLARGYLGRPAMTAGRFVANPFGPPGSRMYRTGDRARWRRDGVLDFYGRSDDQVKIRGFRVELGEIEATLARHPSVRQAAVVVDGARLVAYATGLVDPVELRAYLAEFLPEHMVPTTVVPLDGPLPLTPNGKLDRRALPAVDWSALTGSERPTTPEERRLAAVFAEVLDLPEVGVHDNFFALGGHSMAAMRLCARVRATFAVDLAIRDVFDAPTVATLAGRIAGAAAARPTLTPRVHDAPVPAAPVQRNQLAHTTPDHVFAIPLPDADLDALTAAIDDVVTRHEPLRTLVGTHLTPATPPRLVHDTPPSTPLDPAVEPPFRAHWLADTATLVLTMHYAAVDEWSVVPLFTDLAHAYESRRAGQPPQWTPLPVTYADYAAWSTDLLATDGDRRRAYWQARLADLPHLHLPTDREVDEVSDAADFAPLVIEEPLRRRLDEVASRTGTSLFMVLQAAFARLLTRHGAGTDLPIGTLVAGRTEESLTALVGCFANTVILRTDTSGDPSFPELLTRIRETTLDALDHQNVPLADLLPTPPQVMLIHHEKATLSVPGTAIPTGVTRADLTLSCYEPAGEGSVDCYLHYRTDLFTRTRIESLLTDLRTILTQAPEE</sequence>
<dbReference type="Gene3D" id="3.30.300.30">
    <property type="match status" value="4"/>
</dbReference>
<dbReference type="InterPro" id="IPR020845">
    <property type="entry name" value="AMP-binding_CS"/>
</dbReference>
<dbReference type="InterPro" id="IPR020806">
    <property type="entry name" value="PKS_PP-bd"/>
</dbReference>
<dbReference type="InterPro" id="IPR010071">
    <property type="entry name" value="AA_adenyl_dom"/>
</dbReference>
<dbReference type="PANTHER" id="PTHR45527">
    <property type="entry name" value="NONRIBOSOMAL PEPTIDE SYNTHETASE"/>
    <property type="match status" value="1"/>
</dbReference>
<gene>
    <name evidence="5" type="ORF">JT362_25065</name>
</gene>
<dbReference type="Gene3D" id="3.40.50.12780">
    <property type="entry name" value="N-terminal domain of ligase-like"/>
    <property type="match status" value="1"/>
</dbReference>
<dbReference type="InterPro" id="IPR042099">
    <property type="entry name" value="ANL_N_sf"/>
</dbReference>
<dbReference type="Gene3D" id="3.40.50.1820">
    <property type="entry name" value="alpha/beta hydrolase"/>
    <property type="match status" value="1"/>
</dbReference>
<dbReference type="CDD" id="cd05930">
    <property type="entry name" value="A_NRPS"/>
    <property type="match status" value="2"/>
</dbReference>
<dbReference type="NCBIfam" id="TIGR01733">
    <property type="entry name" value="AA-adenyl-dom"/>
    <property type="match status" value="4"/>
</dbReference>
<keyword evidence="3" id="KW-0597">Phosphoprotein</keyword>
<dbReference type="InterPro" id="IPR029058">
    <property type="entry name" value="AB_hydrolase_fold"/>
</dbReference>
<protein>
    <submittedName>
        <fullName evidence="5">Amino acid adenylation domain-containing protein</fullName>
    </submittedName>
</protein>
<dbReference type="InterPro" id="IPR009081">
    <property type="entry name" value="PP-bd_ACP"/>
</dbReference>
<dbReference type="SUPFAM" id="SSF47336">
    <property type="entry name" value="ACP-like"/>
    <property type="match status" value="4"/>
</dbReference>
<dbReference type="SMART" id="SM00823">
    <property type="entry name" value="PKS_PP"/>
    <property type="match status" value="4"/>
</dbReference>
<name>A0ABT2JEU1_9PSEU</name>
<keyword evidence="6" id="KW-1185">Reference proteome</keyword>
<organism evidence="5 6">
    <name type="scientific">Actinophytocola gossypii</name>
    <dbReference type="NCBI Taxonomy" id="2812003"/>
    <lineage>
        <taxon>Bacteria</taxon>
        <taxon>Bacillati</taxon>
        <taxon>Actinomycetota</taxon>
        <taxon>Actinomycetes</taxon>
        <taxon>Pseudonocardiales</taxon>
        <taxon>Pseudonocardiaceae</taxon>
    </lineage>
</organism>
<dbReference type="InterPro" id="IPR006162">
    <property type="entry name" value="Ppantetheine_attach_site"/>
</dbReference>
<evidence type="ECO:0000256" key="2">
    <source>
        <dbReference type="ARBA" id="ARBA00022450"/>
    </source>
</evidence>
<feature type="domain" description="Carrier" evidence="4">
    <location>
        <begin position="929"/>
        <end position="1003"/>
    </location>
</feature>
<keyword evidence="2" id="KW-0596">Phosphopantetheine</keyword>
<dbReference type="InterPro" id="IPR000873">
    <property type="entry name" value="AMP-dep_synth/lig_dom"/>
</dbReference>
<dbReference type="CDD" id="cd19540">
    <property type="entry name" value="LCL_NRPS-like"/>
    <property type="match status" value="1"/>
</dbReference>
<dbReference type="InterPro" id="IPR001242">
    <property type="entry name" value="Condensation_dom"/>
</dbReference>
<dbReference type="InterPro" id="IPR025110">
    <property type="entry name" value="AMP-bd_C"/>
</dbReference>
<evidence type="ECO:0000259" key="4">
    <source>
        <dbReference type="PROSITE" id="PS50075"/>
    </source>
</evidence>
<evidence type="ECO:0000313" key="5">
    <source>
        <dbReference type="EMBL" id="MCT2586397.1"/>
    </source>
</evidence>
<dbReference type="Proteomes" id="UP001156441">
    <property type="component" value="Unassembled WGS sequence"/>
</dbReference>